<evidence type="ECO:0000313" key="1">
    <source>
        <dbReference type="EMBL" id="VVW29534.1"/>
    </source>
</evidence>
<sequence length="19" mass="2025">VVVGSEDLAANHDVMQIVE</sequence>
<dbReference type="EMBL" id="LR721782">
    <property type="protein sequence ID" value="VVW29534.1"/>
    <property type="molecule type" value="Genomic_DNA"/>
</dbReference>
<reference evidence="1" key="1">
    <citation type="submission" date="2019-09" db="EMBL/GenBank/DDBJ databases">
        <authorList>
            <person name="Zhang L."/>
        </authorList>
    </citation>
    <scope>NUCLEOTIDE SEQUENCE</scope>
</reference>
<dbReference type="AlphaFoldDB" id="A0A5K1CR65"/>
<organism evidence="1">
    <name type="scientific">Nymphaea colorata</name>
    <name type="common">pocket water lily</name>
    <dbReference type="NCBI Taxonomy" id="210225"/>
    <lineage>
        <taxon>Eukaryota</taxon>
        <taxon>Viridiplantae</taxon>
        <taxon>Streptophyta</taxon>
        <taxon>Embryophyta</taxon>
        <taxon>Tracheophyta</taxon>
        <taxon>Spermatophyta</taxon>
        <taxon>Magnoliopsida</taxon>
        <taxon>Nymphaeales</taxon>
        <taxon>Nymphaeaceae</taxon>
        <taxon>Nymphaea</taxon>
    </lineage>
</organism>
<gene>
    <name evidence="1" type="ORF">NYM_LOCUS17106</name>
</gene>
<proteinExistence type="predicted"/>
<name>A0A5K1CR65_9MAGN</name>
<feature type="non-terminal residue" evidence="1">
    <location>
        <position position="19"/>
    </location>
</feature>
<feature type="non-terminal residue" evidence="1">
    <location>
        <position position="1"/>
    </location>
</feature>
<protein>
    <submittedName>
        <fullName evidence="1">Uncharacterized protein</fullName>
    </submittedName>
</protein>
<accession>A0A5K1CR65</accession>